<proteinExistence type="predicted"/>
<keyword evidence="2" id="KW-1185">Reference proteome</keyword>
<evidence type="ECO:0000313" key="2">
    <source>
        <dbReference type="Proteomes" id="UP001595891"/>
    </source>
</evidence>
<comment type="caution">
    <text evidence="1">The sequence shown here is derived from an EMBL/GenBank/DDBJ whole genome shotgun (WGS) entry which is preliminary data.</text>
</comment>
<name>A0ABV9E8C1_9ACTN</name>
<evidence type="ECO:0000313" key="1">
    <source>
        <dbReference type="EMBL" id="MFC4585642.1"/>
    </source>
</evidence>
<protein>
    <submittedName>
        <fullName evidence="1">Uncharacterized protein</fullName>
    </submittedName>
</protein>
<organism evidence="1 2">
    <name type="scientific">Sphaerisporangium corydalis</name>
    <dbReference type="NCBI Taxonomy" id="1441875"/>
    <lineage>
        <taxon>Bacteria</taxon>
        <taxon>Bacillati</taxon>
        <taxon>Actinomycetota</taxon>
        <taxon>Actinomycetes</taxon>
        <taxon>Streptosporangiales</taxon>
        <taxon>Streptosporangiaceae</taxon>
        <taxon>Sphaerisporangium</taxon>
    </lineage>
</organism>
<dbReference type="RefSeq" id="WP_262847323.1">
    <property type="nucleotide sequence ID" value="NZ_JANZYP010000061.1"/>
</dbReference>
<accession>A0ABV9E8C1</accession>
<gene>
    <name evidence="1" type="ORF">ACFO8L_06150</name>
</gene>
<dbReference type="Proteomes" id="UP001595891">
    <property type="component" value="Unassembled WGS sequence"/>
</dbReference>
<reference evidence="2" key="1">
    <citation type="journal article" date="2019" name="Int. J. Syst. Evol. Microbiol.">
        <title>The Global Catalogue of Microorganisms (GCM) 10K type strain sequencing project: providing services to taxonomists for standard genome sequencing and annotation.</title>
        <authorList>
            <consortium name="The Broad Institute Genomics Platform"/>
            <consortium name="The Broad Institute Genome Sequencing Center for Infectious Disease"/>
            <person name="Wu L."/>
            <person name="Ma J."/>
        </authorList>
    </citation>
    <scope>NUCLEOTIDE SEQUENCE [LARGE SCALE GENOMIC DNA]</scope>
    <source>
        <strain evidence="2">CCUG 49560</strain>
    </source>
</reference>
<sequence length="62" mass="6724">MSISVPAEEFRERLAAIPGAVLVQELPRHAVVVVLGSRSQARALWALPGVTAVREDRPEHLA</sequence>
<dbReference type="EMBL" id="JBHSFN010000003">
    <property type="protein sequence ID" value="MFC4585642.1"/>
    <property type="molecule type" value="Genomic_DNA"/>
</dbReference>